<evidence type="ECO:0000313" key="3">
    <source>
        <dbReference type="Proteomes" id="UP000203266"/>
    </source>
</evidence>
<dbReference type="EMBL" id="EU255577">
    <property type="protein sequence ID" value="ABY47760.1"/>
    <property type="molecule type" value="Genomic_DNA"/>
</dbReference>
<dbReference type="RefSeq" id="YP_001649051.1">
    <property type="nucleotide sequence ID" value="NC_010240.1"/>
</dbReference>
<dbReference type="Proteomes" id="UP000203266">
    <property type="component" value="Segment"/>
</dbReference>
<dbReference type="InterPro" id="IPR035901">
    <property type="entry name" value="GIY-YIG_endonuc_sf"/>
</dbReference>
<dbReference type="SMART" id="SM00465">
    <property type="entry name" value="GIYc"/>
    <property type="match status" value="1"/>
</dbReference>
<evidence type="ECO:0000313" key="2">
    <source>
        <dbReference type="EMBL" id="ABY47760.1"/>
    </source>
</evidence>
<protein>
    <recommendedName>
        <fullName evidence="1">GIY-YIG domain-containing protein</fullName>
    </recommendedName>
</protein>
<dbReference type="KEGG" id="vg:10973753"/>
<evidence type="ECO:0000259" key="1">
    <source>
        <dbReference type="PROSITE" id="PS50164"/>
    </source>
</evidence>
<dbReference type="PANTHER" id="PTHR34477:SF1">
    <property type="entry name" value="UPF0213 PROTEIN YHBQ"/>
    <property type="match status" value="1"/>
</dbReference>
<accession>A9YMR1</accession>
<reference evidence="2 3" key="1">
    <citation type="journal article" date="2008" name="Virus Genes">
        <title>Genomic sequence analysis of a granulovirus isolated from the Old World bollworm, Helicoverpa armigera.</title>
        <authorList>
            <person name="Harrison R.L."/>
            <person name="Popham H.J."/>
        </authorList>
    </citation>
    <scope>NUCLEOTIDE SEQUENCE [LARGE SCALE GENOMIC DNA]</scope>
</reference>
<keyword evidence="3" id="KW-1185">Reference proteome</keyword>
<dbReference type="Pfam" id="PF01541">
    <property type="entry name" value="GIY-YIG"/>
    <property type="match status" value="1"/>
</dbReference>
<dbReference type="GeneID" id="10973753"/>
<dbReference type="InterPro" id="IPR050190">
    <property type="entry name" value="UPF0213_domain"/>
</dbReference>
<dbReference type="Gene3D" id="3.40.1440.10">
    <property type="entry name" value="GIY-YIG endonuclease"/>
    <property type="match status" value="1"/>
</dbReference>
<name>A9YMR1_9BBAC</name>
<organism evidence="2 3">
    <name type="scientific">Helicoverpa armigera granulovirus</name>
    <dbReference type="NCBI Taxonomy" id="489830"/>
    <lineage>
        <taxon>Viruses</taxon>
        <taxon>Viruses incertae sedis</taxon>
        <taxon>Naldaviricetes</taxon>
        <taxon>Lefavirales</taxon>
        <taxon>Baculoviridae</taxon>
        <taxon>Betabaculovirus</taxon>
        <taxon>Betabaculovirus helarmigerae</taxon>
    </lineage>
</organism>
<sequence>MVLSDKSWELYMVQTPNQMLYTGVSVDVDRRFRLHCSGRGAKFLRNKQPLQLVYRSKCRFTHSEALVVEYRVKKWRKSKKLLLISLQPHDPRKINEH</sequence>
<dbReference type="InterPro" id="IPR000305">
    <property type="entry name" value="GIY-YIG_endonuc"/>
</dbReference>
<dbReference type="PROSITE" id="PS50164">
    <property type="entry name" value="GIY_YIG"/>
    <property type="match status" value="1"/>
</dbReference>
<dbReference type="CDD" id="cd10456">
    <property type="entry name" value="GIY-YIG_UPF0213"/>
    <property type="match status" value="1"/>
</dbReference>
<dbReference type="OrthoDB" id="27013at10239"/>
<feature type="domain" description="GIY-YIG" evidence="1">
    <location>
        <begin position="6"/>
        <end position="82"/>
    </location>
</feature>
<dbReference type="SUPFAM" id="SSF82771">
    <property type="entry name" value="GIY-YIG endonuclease"/>
    <property type="match status" value="1"/>
</dbReference>
<proteinExistence type="predicted"/>
<dbReference type="PANTHER" id="PTHR34477">
    <property type="entry name" value="UPF0213 PROTEIN YHBQ"/>
    <property type="match status" value="1"/>
</dbReference>